<evidence type="ECO:0000313" key="1">
    <source>
        <dbReference type="EMBL" id="GJT42919.1"/>
    </source>
</evidence>
<protein>
    <recommendedName>
        <fullName evidence="3">Reverse transcriptase domain-containing protein</fullName>
    </recommendedName>
</protein>
<evidence type="ECO:0008006" key="3">
    <source>
        <dbReference type="Google" id="ProtNLM"/>
    </source>
</evidence>
<comment type="caution">
    <text evidence="1">The sequence shown here is derived from an EMBL/GenBank/DDBJ whole genome shotgun (WGS) entry which is preliminary data.</text>
</comment>
<dbReference type="EMBL" id="BQNB010015686">
    <property type="protein sequence ID" value="GJT42919.1"/>
    <property type="molecule type" value="Genomic_DNA"/>
</dbReference>
<proteinExistence type="predicted"/>
<organism evidence="1 2">
    <name type="scientific">Tanacetum coccineum</name>
    <dbReference type="NCBI Taxonomy" id="301880"/>
    <lineage>
        <taxon>Eukaryota</taxon>
        <taxon>Viridiplantae</taxon>
        <taxon>Streptophyta</taxon>
        <taxon>Embryophyta</taxon>
        <taxon>Tracheophyta</taxon>
        <taxon>Spermatophyta</taxon>
        <taxon>Magnoliopsida</taxon>
        <taxon>eudicotyledons</taxon>
        <taxon>Gunneridae</taxon>
        <taxon>Pentapetalae</taxon>
        <taxon>asterids</taxon>
        <taxon>campanulids</taxon>
        <taxon>Asterales</taxon>
        <taxon>Asteraceae</taxon>
        <taxon>Asteroideae</taxon>
        <taxon>Anthemideae</taxon>
        <taxon>Anthemidinae</taxon>
        <taxon>Tanacetum</taxon>
    </lineage>
</organism>
<reference evidence="1" key="2">
    <citation type="submission" date="2022-01" db="EMBL/GenBank/DDBJ databases">
        <authorList>
            <person name="Yamashiro T."/>
            <person name="Shiraishi A."/>
            <person name="Satake H."/>
            <person name="Nakayama K."/>
        </authorList>
    </citation>
    <scope>NUCLEOTIDE SEQUENCE</scope>
</reference>
<name>A0ABQ5DVL8_9ASTR</name>
<sequence length="74" mass="8643">MHTYKLTISTSIEDPPTDLEMKPLPKHLEFAFLEENSLFPVVILALLEQNEKKRLVSVLKKLKEAFDWKSSDRD</sequence>
<evidence type="ECO:0000313" key="2">
    <source>
        <dbReference type="Proteomes" id="UP001151760"/>
    </source>
</evidence>
<accession>A0ABQ5DVL8</accession>
<dbReference type="Proteomes" id="UP001151760">
    <property type="component" value="Unassembled WGS sequence"/>
</dbReference>
<reference evidence="1" key="1">
    <citation type="journal article" date="2022" name="Int. J. Mol. Sci.">
        <title>Draft Genome of Tanacetum Coccineum: Genomic Comparison of Closely Related Tanacetum-Family Plants.</title>
        <authorList>
            <person name="Yamashiro T."/>
            <person name="Shiraishi A."/>
            <person name="Nakayama K."/>
            <person name="Satake H."/>
        </authorList>
    </citation>
    <scope>NUCLEOTIDE SEQUENCE</scope>
</reference>
<gene>
    <name evidence="1" type="ORF">Tco_0951634</name>
</gene>
<keyword evidence="2" id="KW-1185">Reference proteome</keyword>